<name>A0A017HJ35_9RHOB</name>
<dbReference type="FunFam" id="3.30.1360.120:FF:000007">
    <property type="entry name" value="tRNA modification GTPase GTPBP3, mitochondrial"/>
    <property type="match status" value="1"/>
</dbReference>
<dbReference type="GO" id="GO:0002098">
    <property type="term" value="P:tRNA wobble uridine modification"/>
    <property type="evidence" value="ECO:0007669"/>
    <property type="project" value="TreeGrafter"/>
</dbReference>
<feature type="binding site" evidence="7">
    <location>
        <position position="432"/>
    </location>
    <ligand>
        <name>(6S)-5-formyl-5,6,7,8-tetrahydrofolate</name>
        <dbReference type="ChEBI" id="CHEBI:57457"/>
    </ligand>
</feature>
<dbReference type="Gene3D" id="3.30.1360.120">
    <property type="entry name" value="Probable tRNA modification gtpase trme, domain 1"/>
    <property type="match status" value="1"/>
</dbReference>
<proteinExistence type="inferred from homology"/>
<comment type="cofactor">
    <cofactor evidence="7">
        <name>K(+)</name>
        <dbReference type="ChEBI" id="CHEBI:29103"/>
    </cofactor>
    <text evidence="7">Binds 1 potassium ion per subunit.</text>
</comment>
<comment type="caution">
    <text evidence="7">Lacks conserved residue(s) required for the propagation of feature annotation.</text>
</comment>
<evidence type="ECO:0000256" key="6">
    <source>
        <dbReference type="ARBA" id="ARBA00023134"/>
    </source>
</evidence>
<dbReference type="RefSeq" id="WP_037283657.1">
    <property type="nucleotide sequence ID" value="NZ_KK088626.1"/>
</dbReference>
<evidence type="ECO:0000313" key="10">
    <source>
        <dbReference type="Proteomes" id="UP000019666"/>
    </source>
</evidence>
<comment type="function">
    <text evidence="7">Exhibits a very high intrinsic GTPase hydrolysis rate. Involved in the addition of a carboxymethylaminomethyl (cmnm) group at the wobble position (U34) of certain tRNAs, forming tRNA-cmnm(5)s(2)U34.</text>
</comment>
<dbReference type="EMBL" id="AOSK01000120">
    <property type="protein sequence ID" value="EYD74153.1"/>
    <property type="molecule type" value="Genomic_DNA"/>
</dbReference>
<dbReference type="CDD" id="cd04164">
    <property type="entry name" value="trmE"/>
    <property type="match status" value="1"/>
</dbReference>
<comment type="caution">
    <text evidence="9">The sequence shown here is derived from an EMBL/GenBank/DDBJ whole genome shotgun (WGS) entry which is preliminary data.</text>
</comment>
<dbReference type="Gene3D" id="3.40.50.300">
    <property type="entry name" value="P-loop containing nucleotide triphosphate hydrolases"/>
    <property type="match status" value="1"/>
</dbReference>
<dbReference type="STRING" id="442562.Rumeso_04210"/>
<sequence>MSHPPHAPDTIFALATAPGRAGIAVLRLSGPGAHAAASALAGELPEHGRTLRTLRDASGEALDQALVLTFAPHRSFTGEAVAELHCHGAPAVVSAVLRALGILPGLRQAQPGEFTRRALENGRLDLPQVEGLADLLSAETEAQRRQAMRVFAGALGRKAEEWRAKLLRAVALVEATIDFSDEDVPENVWPEVLELIVLLAEELRQEAQGARLAERLREGFEVAIVGAPNVGKSTLLNRLAGREAAITSEHAGTTRDVIEVRMDLEGLPVTLIDTAGLREAQDPVEAIGIERARSRAAQADLRVHLHLPGEPAPEAGPDDLVVQAKADLAPTGALAISGRTGSGIDALVAEIAARLKPRATGLGVGLRERHARAMLDAAGLLDESRTLFDQAAPVEIVAETLRRALRRIDALVGRVGVEDILGEIFSSFCIGK</sequence>
<evidence type="ECO:0000313" key="9">
    <source>
        <dbReference type="EMBL" id="EYD74153.1"/>
    </source>
</evidence>
<dbReference type="InterPro" id="IPR018948">
    <property type="entry name" value="GTP-bd_TrmE_N"/>
</dbReference>
<keyword evidence="2 7" id="KW-0819">tRNA processing</keyword>
<dbReference type="HAMAP" id="MF_00379">
    <property type="entry name" value="GTPase_MnmE"/>
    <property type="match status" value="1"/>
</dbReference>
<dbReference type="SUPFAM" id="SSF52540">
    <property type="entry name" value="P-loop containing nucleoside triphosphate hydrolases"/>
    <property type="match status" value="1"/>
</dbReference>
<dbReference type="Pfam" id="PF01926">
    <property type="entry name" value="MMR_HSR1"/>
    <property type="match status" value="1"/>
</dbReference>
<dbReference type="InterPro" id="IPR031168">
    <property type="entry name" value="G_TrmE"/>
</dbReference>
<protein>
    <recommendedName>
        <fullName evidence="7">tRNA modification GTPase MnmE</fullName>
        <ecNumber evidence="7">3.6.-.-</ecNumber>
    </recommendedName>
</protein>
<dbReference type="NCBIfam" id="TIGR00231">
    <property type="entry name" value="small_GTP"/>
    <property type="match status" value="1"/>
</dbReference>
<dbReference type="InterPro" id="IPR006073">
    <property type="entry name" value="GTP-bd"/>
</dbReference>
<evidence type="ECO:0000256" key="4">
    <source>
        <dbReference type="ARBA" id="ARBA00022801"/>
    </source>
</evidence>
<evidence type="ECO:0000256" key="7">
    <source>
        <dbReference type="HAMAP-Rule" id="MF_00379"/>
    </source>
</evidence>
<feature type="domain" description="TrmE-type G" evidence="8">
    <location>
        <begin position="219"/>
        <end position="356"/>
    </location>
</feature>
<dbReference type="EC" id="3.6.-.-" evidence="7"/>
<feature type="binding site" evidence="7">
    <location>
        <begin position="229"/>
        <end position="234"/>
    </location>
    <ligand>
        <name>GTP</name>
        <dbReference type="ChEBI" id="CHEBI:37565"/>
    </ligand>
</feature>
<dbReference type="PATRIC" id="fig|442562.3.peg.4145"/>
<evidence type="ECO:0000256" key="3">
    <source>
        <dbReference type="ARBA" id="ARBA00022741"/>
    </source>
</evidence>
<keyword evidence="4 7" id="KW-0378">Hydrolase</keyword>
<dbReference type="HOGENOM" id="CLU_019624_3_1_5"/>
<comment type="similarity">
    <text evidence="1 7">Belongs to the TRAFAC class TrmE-Era-EngA-EngB-Septin-like GTPase superfamily. TrmE GTPase family.</text>
</comment>
<feature type="binding site" evidence="7">
    <location>
        <begin position="273"/>
        <end position="276"/>
    </location>
    <ligand>
        <name>GTP</name>
        <dbReference type="ChEBI" id="CHEBI:37565"/>
    </ligand>
</feature>
<feature type="binding site" evidence="7">
    <location>
        <position position="27"/>
    </location>
    <ligand>
        <name>(6S)-5-formyl-5,6,7,8-tetrahydrofolate</name>
        <dbReference type="ChEBI" id="CHEBI:57457"/>
    </ligand>
</feature>
<keyword evidence="6 7" id="KW-0342">GTP-binding</keyword>
<dbReference type="Pfam" id="PF12631">
    <property type="entry name" value="MnmE_helical"/>
    <property type="match status" value="1"/>
</dbReference>
<reference evidence="9 10" key="1">
    <citation type="submission" date="2013-02" db="EMBL/GenBank/DDBJ databases">
        <authorList>
            <person name="Fiebig A."/>
            <person name="Goeker M."/>
            <person name="Klenk H.-P.P."/>
        </authorList>
    </citation>
    <scope>NUCLEOTIDE SEQUENCE [LARGE SCALE GENOMIC DNA]</scope>
    <source>
        <strain evidence="9 10">DSM 19309</strain>
    </source>
</reference>
<keyword evidence="3 7" id="KW-0547">Nucleotide-binding</keyword>
<feature type="binding site" evidence="7">
    <location>
        <position position="123"/>
    </location>
    <ligand>
        <name>(6S)-5-formyl-5,6,7,8-tetrahydrofolate</name>
        <dbReference type="ChEBI" id="CHEBI:57457"/>
    </ligand>
</feature>
<dbReference type="InterPro" id="IPR027368">
    <property type="entry name" value="MnmE_dom2"/>
</dbReference>
<dbReference type="GO" id="GO:0030488">
    <property type="term" value="P:tRNA methylation"/>
    <property type="evidence" value="ECO:0007669"/>
    <property type="project" value="TreeGrafter"/>
</dbReference>
<dbReference type="InterPro" id="IPR025867">
    <property type="entry name" value="MnmE_helical"/>
</dbReference>
<dbReference type="PANTHER" id="PTHR42714">
    <property type="entry name" value="TRNA MODIFICATION GTPASE GTPBP3"/>
    <property type="match status" value="1"/>
</dbReference>
<comment type="subcellular location">
    <subcellularLocation>
        <location evidence="7">Cytoplasm</location>
    </subcellularLocation>
</comment>
<dbReference type="Proteomes" id="UP000019666">
    <property type="component" value="Unassembled WGS sequence"/>
</dbReference>
<feature type="binding site" evidence="7">
    <location>
        <begin position="248"/>
        <end position="254"/>
    </location>
    <ligand>
        <name>GTP</name>
        <dbReference type="ChEBI" id="CHEBI:37565"/>
    </ligand>
</feature>
<evidence type="ECO:0000259" key="8">
    <source>
        <dbReference type="PROSITE" id="PS51709"/>
    </source>
</evidence>
<evidence type="ECO:0000256" key="2">
    <source>
        <dbReference type="ARBA" id="ARBA00022694"/>
    </source>
</evidence>
<dbReference type="OrthoDB" id="9805918at2"/>
<dbReference type="GO" id="GO:0005737">
    <property type="term" value="C:cytoplasm"/>
    <property type="evidence" value="ECO:0007669"/>
    <property type="project" value="UniProtKB-SubCell"/>
</dbReference>
<dbReference type="AlphaFoldDB" id="A0A017HJ35"/>
<organism evidence="9 10">
    <name type="scientific">Rubellimicrobium mesophilum DSM 19309</name>
    <dbReference type="NCBI Taxonomy" id="442562"/>
    <lineage>
        <taxon>Bacteria</taxon>
        <taxon>Pseudomonadati</taxon>
        <taxon>Pseudomonadota</taxon>
        <taxon>Alphaproteobacteria</taxon>
        <taxon>Rhodobacterales</taxon>
        <taxon>Roseobacteraceae</taxon>
        <taxon>Rubellimicrobium</taxon>
    </lineage>
</organism>
<dbReference type="InterPro" id="IPR027266">
    <property type="entry name" value="TrmE/GcvT-like"/>
</dbReference>
<feature type="binding site" evidence="7">
    <location>
        <position position="254"/>
    </location>
    <ligand>
        <name>Mg(2+)</name>
        <dbReference type="ChEBI" id="CHEBI:18420"/>
    </ligand>
</feature>
<comment type="subunit">
    <text evidence="7">Homodimer. Heterotetramer of two MnmE and two MnmG subunits.</text>
</comment>
<accession>A0A017HJ35</accession>
<feature type="binding site" evidence="7">
    <location>
        <position position="233"/>
    </location>
    <ligand>
        <name>Mg(2+)</name>
        <dbReference type="ChEBI" id="CHEBI:18420"/>
    </ligand>
</feature>
<dbReference type="InterPro" id="IPR005225">
    <property type="entry name" value="Small_GTP-bd"/>
</dbReference>
<dbReference type="GO" id="GO:0005525">
    <property type="term" value="F:GTP binding"/>
    <property type="evidence" value="ECO:0007669"/>
    <property type="project" value="UniProtKB-UniRule"/>
</dbReference>
<evidence type="ECO:0000256" key="1">
    <source>
        <dbReference type="ARBA" id="ARBA00011043"/>
    </source>
</evidence>
<dbReference type="InterPro" id="IPR004520">
    <property type="entry name" value="GTPase_MnmE"/>
</dbReference>
<gene>
    <name evidence="7" type="primary">mnmE</name>
    <name evidence="7" type="synonym">trmE</name>
    <name evidence="9" type="ORF">Rumeso_04210</name>
</gene>
<feature type="binding site" evidence="7">
    <location>
        <position position="83"/>
    </location>
    <ligand>
        <name>(6S)-5-formyl-5,6,7,8-tetrahydrofolate</name>
        <dbReference type="ChEBI" id="CHEBI:57457"/>
    </ligand>
</feature>
<dbReference type="InterPro" id="IPR027417">
    <property type="entry name" value="P-loop_NTPase"/>
</dbReference>
<dbReference type="SUPFAM" id="SSF116878">
    <property type="entry name" value="TrmE connector domain"/>
    <property type="match status" value="1"/>
</dbReference>
<keyword evidence="7" id="KW-0963">Cytoplasm</keyword>
<dbReference type="NCBIfam" id="NF003661">
    <property type="entry name" value="PRK05291.1-3"/>
    <property type="match status" value="1"/>
</dbReference>
<evidence type="ECO:0000256" key="5">
    <source>
        <dbReference type="ARBA" id="ARBA00022958"/>
    </source>
</evidence>
<dbReference type="GO" id="GO:0046872">
    <property type="term" value="F:metal ion binding"/>
    <property type="evidence" value="ECO:0007669"/>
    <property type="project" value="UniProtKB-KW"/>
</dbReference>
<keyword evidence="10" id="KW-1185">Reference proteome</keyword>
<dbReference type="PANTHER" id="PTHR42714:SF2">
    <property type="entry name" value="TRNA MODIFICATION GTPASE GTPBP3, MITOCHONDRIAL"/>
    <property type="match status" value="1"/>
</dbReference>
<keyword evidence="7" id="KW-0460">Magnesium</keyword>
<keyword evidence="5 7" id="KW-0630">Potassium</keyword>
<keyword evidence="7" id="KW-0479">Metal-binding</keyword>
<dbReference type="CDD" id="cd14858">
    <property type="entry name" value="TrmE_N"/>
    <property type="match status" value="1"/>
</dbReference>
<dbReference type="Gene3D" id="1.20.120.430">
    <property type="entry name" value="tRNA modification GTPase MnmE domain 2"/>
    <property type="match status" value="1"/>
</dbReference>
<dbReference type="PROSITE" id="PS51709">
    <property type="entry name" value="G_TRME"/>
    <property type="match status" value="1"/>
</dbReference>
<dbReference type="Pfam" id="PF10396">
    <property type="entry name" value="TrmE_N"/>
    <property type="match status" value="1"/>
</dbReference>
<dbReference type="GO" id="GO:0003924">
    <property type="term" value="F:GTPase activity"/>
    <property type="evidence" value="ECO:0007669"/>
    <property type="project" value="UniProtKB-UniRule"/>
</dbReference>